<proteinExistence type="predicted"/>
<evidence type="ECO:0000313" key="2">
    <source>
        <dbReference type="EnsemblMetazoa" id="XP_024085189.1"/>
    </source>
</evidence>
<evidence type="ECO:0000256" key="1">
    <source>
        <dbReference type="SAM" id="MobiDB-lite"/>
    </source>
</evidence>
<evidence type="ECO:0000313" key="3">
    <source>
        <dbReference type="Proteomes" id="UP000494040"/>
    </source>
</evidence>
<dbReference type="GeneID" id="106662683"/>
<dbReference type="EnsemblMetazoa" id="XM_014386923.2">
    <property type="protein sequence ID" value="XP_014242409.1"/>
    <property type="gene ID" value="LOC106662683"/>
</dbReference>
<feature type="compositionally biased region" description="Gly residues" evidence="1">
    <location>
        <begin position="95"/>
        <end position="106"/>
    </location>
</feature>
<organism evidence="2 3">
    <name type="scientific">Cimex lectularius</name>
    <name type="common">Bed bug</name>
    <name type="synonym">Acanthia lectularia</name>
    <dbReference type="NCBI Taxonomy" id="79782"/>
    <lineage>
        <taxon>Eukaryota</taxon>
        <taxon>Metazoa</taxon>
        <taxon>Ecdysozoa</taxon>
        <taxon>Arthropoda</taxon>
        <taxon>Hexapoda</taxon>
        <taxon>Insecta</taxon>
        <taxon>Pterygota</taxon>
        <taxon>Neoptera</taxon>
        <taxon>Paraneoptera</taxon>
        <taxon>Hemiptera</taxon>
        <taxon>Heteroptera</taxon>
        <taxon>Panheteroptera</taxon>
        <taxon>Cimicomorpha</taxon>
        <taxon>Cimicidae</taxon>
        <taxon>Cimex</taxon>
    </lineage>
</organism>
<dbReference type="KEGG" id="clec:106662683"/>
<keyword evidence="3" id="KW-1185">Reference proteome</keyword>
<dbReference type="RefSeq" id="XP_014242409.1">
    <property type="nucleotide sequence ID" value="XM_014386923.2"/>
</dbReference>
<accession>A0A8I6SN50</accession>
<name>A0A8I6SN50_CIMLE</name>
<feature type="compositionally biased region" description="Polar residues" evidence="1">
    <location>
        <begin position="164"/>
        <end position="177"/>
    </location>
</feature>
<feature type="compositionally biased region" description="Polar residues" evidence="1">
    <location>
        <begin position="134"/>
        <end position="145"/>
    </location>
</feature>
<dbReference type="RefSeq" id="XP_024085189.1">
    <property type="nucleotide sequence ID" value="XM_024229421.1"/>
</dbReference>
<protein>
    <submittedName>
        <fullName evidence="2">Uncharacterized protein</fullName>
    </submittedName>
</protein>
<feature type="compositionally biased region" description="Basic and acidic residues" evidence="1">
    <location>
        <begin position="278"/>
        <end position="289"/>
    </location>
</feature>
<sequence>MPYCDQFDTDMCDDYWDRYTQNEGRWRRHQNCTFNKQSGRSNNNMHGNYRNNNCFSRFPSNSNSKIDWSRRTGNRMQYNMNSQRSGRNYDEFMMNGGGGNSGGGNSSGNRRPRVQFLDENPNRMRRAGSLPPRETSSWSNGNDYSMSKPWDEVRRDNYLMNGGFTRSNLQRSESTSHLSKRADVIQRSSPPQSTRDFSVPPKMLNRSVPEILGQSKIKPTNKKTAYRANLLPKKPIIPEVDDDAFWDDEDDEYNEEKIGAQNVEEPCVSSEEDQEMPEENKERKIKVEKDGPSSGFNEFDLHNDLKNQAILKTLVYRCYACNILSLSEFDALNHIKTNYHLKALHKVLKELTGIEVANKAELAHAFKLACTDGVTNQTMASDGLIQNSNDEKEDSILKARKRVKSNMSEEDLDFSM</sequence>
<feature type="compositionally biased region" description="Polar residues" evidence="1">
    <location>
        <begin position="186"/>
        <end position="196"/>
    </location>
</feature>
<feature type="region of interest" description="Disordered" evidence="1">
    <location>
        <begin position="265"/>
        <end position="289"/>
    </location>
</feature>
<feature type="region of interest" description="Disordered" evidence="1">
    <location>
        <begin position="164"/>
        <end position="202"/>
    </location>
</feature>
<dbReference type="EnsemblMetazoa" id="XM_024229421.1">
    <property type="protein sequence ID" value="XP_024085189.1"/>
    <property type="gene ID" value="LOC106662683"/>
</dbReference>
<reference evidence="2" key="1">
    <citation type="submission" date="2022-01" db="UniProtKB">
        <authorList>
            <consortium name="EnsemblMetazoa"/>
        </authorList>
    </citation>
    <scope>IDENTIFICATION</scope>
</reference>
<feature type="region of interest" description="Disordered" evidence="1">
    <location>
        <begin position="80"/>
        <end position="149"/>
    </location>
</feature>
<dbReference type="Proteomes" id="UP000494040">
    <property type="component" value="Unassembled WGS sequence"/>
</dbReference>
<dbReference type="AlphaFoldDB" id="A0A8I6SN50"/>